<dbReference type="AlphaFoldDB" id="A0A2M6XCW3"/>
<reference evidence="2" key="1">
    <citation type="submission" date="2017-09" db="EMBL/GenBank/DDBJ databases">
        <title>Depth-based differentiation of microbial function through sediment-hosted aquifers and enrichment of novel symbionts in the deep terrestrial subsurface.</title>
        <authorList>
            <person name="Probst A.J."/>
            <person name="Ladd B."/>
            <person name="Jarett J.K."/>
            <person name="Geller-Mcgrath D.E."/>
            <person name="Sieber C.M.K."/>
            <person name="Emerson J.B."/>
            <person name="Anantharaman K."/>
            <person name="Thomas B.C."/>
            <person name="Malmstrom R."/>
            <person name="Stieglmeier M."/>
            <person name="Klingl A."/>
            <person name="Woyke T."/>
            <person name="Ryan C.M."/>
            <person name="Banfield J.F."/>
        </authorList>
    </citation>
    <scope>NUCLEOTIDE SEQUENCE [LARGE SCALE GENOMIC DNA]</scope>
</reference>
<gene>
    <name evidence="1" type="ORF">COT44_02710</name>
</gene>
<organism evidence="1 2">
    <name type="scientific">Candidatus Shapirobacteria bacterium CG08_land_8_20_14_0_20_39_18</name>
    <dbReference type="NCBI Taxonomy" id="1974883"/>
    <lineage>
        <taxon>Bacteria</taxon>
        <taxon>Candidatus Shapironibacteriota</taxon>
    </lineage>
</organism>
<sequence>MKLKHVWSVLCKESTINQDDNVISLYGVLEELNITLTPIKGSGADSPEKVGIPINYEIVSMWIKNNKKEIVKAEIEYTLVSPTGKELLKTIQNAEIPETSKRFRSRMKISGIQVEKEGEYNFRVRIKELGSDIFKTVCELPLEIKIQFSKQQDVNLEDKHFVKP</sequence>
<proteinExistence type="predicted"/>
<evidence type="ECO:0000313" key="2">
    <source>
        <dbReference type="Proteomes" id="UP000228996"/>
    </source>
</evidence>
<comment type="caution">
    <text evidence="1">The sequence shown here is derived from an EMBL/GenBank/DDBJ whole genome shotgun (WGS) entry which is preliminary data.</text>
</comment>
<name>A0A2M6XCW3_9BACT</name>
<dbReference type="EMBL" id="PEYO01000016">
    <property type="protein sequence ID" value="PIU03515.1"/>
    <property type="molecule type" value="Genomic_DNA"/>
</dbReference>
<evidence type="ECO:0000313" key="1">
    <source>
        <dbReference type="EMBL" id="PIU03515.1"/>
    </source>
</evidence>
<dbReference type="Proteomes" id="UP000228996">
    <property type="component" value="Unassembled WGS sequence"/>
</dbReference>
<accession>A0A2M6XCW3</accession>
<protein>
    <submittedName>
        <fullName evidence="1">Uncharacterized protein</fullName>
    </submittedName>
</protein>